<name>A0A1D1VJX1_RAMVA</name>
<organism evidence="1 2">
    <name type="scientific">Ramazzottius varieornatus</name>
    <name type="common">Water bear</name>
    <name type="synonym">Tardigrade</name>
    <dbReference type="NCBI Taxonomy" id="947166"/>
    <lineage>
        <taxon>Eukaryota</taxon>
        <taxon>Metazoa</taxon>
        <taxon>Ecdysozoa</taxon>
        <taxon>Tardigrada</taxon>
        <taxon>Eutardigrada</taxon>
        <taxon>Parachela</taxon>
        <taxon>Hypsibioidea</taxon>
        <taxon>Ramazzottiidae</taxon>
        <taxon>Ramazzottius</taxon>
    </lineage>
</organism>
<dbReference type="Proteomes" id="UP000186922">
    <property type="component" value="Unassembled WGS sequence"/>
</dbReference>
<comment type="caution">
    <text evidence="1">The sequence shown here is derived from an EMBL/GenBank/DDBJ whole genome shotgun (WGS) entry which is preliminary data.</text>
</comment>
<protein>
    <submittedName>
        <fullName evidence="1">Uncharacterized protein</fullName>
    </submittedName>
</protein>
<proteinExistence type="predicted"/>
<accession>A0A1D1VJX1</accession>
<reference evidence="1 2" key="1">
    <citation type="journal article" date="2016" name="Nat. Commun.">
        <title>Extremotolerant tardigrade genome and improved radiotolerance of human cultured cells by tardigrade-unique protein.</title>
        <authorList>
            <person name="Hashimoto T."/>
            <person name="Horikawa D.D."/>
            <person name="Saito Y."/>
            <person name="Kuwahara H."/>
            <person name="Kozuka-Hata H."/>
            <person name="Shin-I T."/>
            <person name="Minakuchi Y."/>
            <person name="Ohishi K."/>
            <person name="Motoyama A."/>
            <person name="Aizu T."/>
            <person name="Enomoto A."/>
            <person name="Kondo K."/>
            <person name="Tanaka S."/>
            <person name="Hara Y."/>
            <person name="Koshikawa S."/>
            <person name="Sagara H."/>
            <person name="Miura T."/>
            <person name="Yokobori S."/>
            <person name="Miyagawa K."/>
            <person name="Suzuki Y."/>
            <person name="Kubo T."/>
            <person name="Oyama M."/>
            <person name="Kohara Y."/>
            <person name="Fujiyama A."/>
            <person name="Arakawa K."/>
            <person name="Katayama T."/>
            <person name="Toyoda A."/>
            <person name="Kunieda T."/>
        </authorList>
    </citation>
    <scope>NUCLEOTIDE SEQUENCE [LARGE SCALE GENOMIC DNA]</scope>
    <source>
        <strain evidence="1 2">YOKOZUNA-1</strain>
    </source>
</reference>
<evidence type="ECO:0000313" key="1">
    <source>
        <dbReference type="EMBL" id="GAV01910.1"/>
    </source>
</evidence>
<dbReference type="AlphaFoldDB" id="A0A1D1VJX1"/>
<sequence length="66" mass="7840">MRERDQIKEDEMWIKEEMTYVALLEQGRIKYWHMGSNRKAKAMEAMTAIQREKCAEMQSAKLVFAA</sequence>
<keyword evidence="2" id="KW-1185">Reference proteome</keyword>
<dbReference type="EMBL" id="BDGG01000007">
    <property type="protein sequence ID" value="GAV01910.1"/>
    <property type="molecule type" value="Genomic_DNA"/>
</dbReference>
<gene>
    <name evidence="1" type="primary">RvY_12545-1</name>
    <name evidence="1" type="synonym">RvY_12545.1</name>
    <name evidence="1" type="ORF">RvY_12545</name>
</gene>
<evidence type="ECO:0000313" key="2">
    <source>
        <dbReference type="Proteomes" id="UP000186922"/>
    </source>
</evidence>